<dbReference type="AlphaFoldDB" id="A0A8A7KA68"/>
<keyword evidence="2 5" id="KW-0238">DNA-binding</keyword>
<keyword evidence="6" id="KW-1185">Reference proteome</keyword>
<evidence type="ECO:0000256" key="1">
    <source>
        <dbReference type="ARBA" id="ARBA00023015"/>
    </source>
</evidence>
<evidence type="ECO:0000313" key="6">
    <source>
        <dbReference type="Proteomes" id="UP000665020"/>
    </source>
</evidence>
<dbReference type="InterPro" id="IPR000843">
    <property type="entry name" value="HTH_LacI"/>
</dbReference>
<dbReference type="CDD" id="cd01392">
    <property type="entry name" value="HTH_LacI"/>
    <property type="match status" value="1"/>
</dbReference>
<dbReference type="Pfam" id="PF13377">
    <property type="entry name" value="Peripla_BP_3"/>
    <property type="match status" value="1"/>
</dbReference>
<dbReference type="InterPro" id="IPR046335">
    <property type="entry name" value="LacI/GalR-like_sensor"/>
</dbReference>
<dbReference type="SMART" id="SM00354">
    <property type="entry name" value="HTH_LACI"/>
    <property type="match status" value="1"/>
</dbReference>
<sequence>MEKNAIKKVNLDDIAATAGVSKATVSNALNDKKGVSEQTKEEILRIASDMGYKKTNSNNGSNGEKKAIRIILYKKHGYVYSDTPFFANLIEGIQKECRVEDYEMMVTHLTEGLDDFGSIIQDIKNDESSGYLILATEMIKEDLEQFKVLNKPLVLLDSYFKHEDFDFVLINNFEAAFKATNYLIQHGHSRIGYLHSSVYINNFYYRKQGFRSTLQEHGMEINEKYQFNLEPTLEGSYRDMSEFLKHNPALPTAFFADNDIIAFGAMKALQEKGIKIPEEVSIIGFDDMPYCEISTPKMTTVRVPKQYYGGLVVKRLIEKINNNDLQNQKIEINTELIARESVLKR</sequence>
<feature type="domain" description="HTH lacI-type" evidence="4">
    <location>
        <begin position="9"/>
        <end position="53"/>
    </location>
</feature>
<evidence type="ECO:0000259" key="4">
    <source>
        <dbReference type="PROSITE" id="PS50932"/>
    </source>
</evidence>
<protein>
    <submittedName>
        <fullName evidence="5">LacI family DNA-binding transcriptional regulator</fullName>
    </submittedName>
</protein>
<evidence type="ECO:0000256" key="3">
    <source>
        <dbReference type="ARBA" id="ARBA00023163"/>
    </source>
</evidence>
<dbReference type="PROSITE" id="PS00356">
    <property type="entry name" value="HTH_LACI_1"/>
    <property type="match status" value="1"/>
</dbReference>
<dbReference type="GO" id="GO:0000976">
    <property type="term" value="F:transcription cis-regulatory region binding"/>
    <property type="evidence" value="ECO:0007669"/>
    <property type="project" value="TreeGrafter"/>
</dbReference>
<evidence type="ECO:0000256" key="2">
    <source>
        <dbReference type="ARBA" id="ARBA00023125"/>
    </source>
</evidence>
<dbReference type="PROSITE" id="PS50932">
    <property type="entry name" value="HTH_LACI_2"/>
    <property type="match status" value="1"/>
</dbReference>
<proteinExistence type="predicted"/>
<keyword evidence="1" id="KW-0805">Transcription regulation</keyword>
<organism evidence="5 6">
    <name type="scientific">Iocasia fonsfrigidae</name>
    <dbReference type="NCBI Taxonomy" id="2682810"/>
    <lineage>
        <taxon>Bacteria</taxon>
        <taxon>Bacillati</taxon>
        <taxon>Bacillota</taxon>
        <taxon>Clostridia</taxon>
        <taxon>Halanaerobiales</taxon>
        <taxon>Halanaerobiaceae</taxon>
        <taxon>Iocasia</taxon>
    </lineage>
</organism>
<dbReference type="InterPro" id="IPR028082">
    <property type="entry name" value="Peripla_BP_I"/>
</dbReference>
<dbReference type="SUPFAM" id="SSF47413">
    <property type="entry name" value="lambda repressor-like DNA-binding domains"/>
    <property type="match status" value="1"/>
</dbReference>
<gene>
    <name evidence="5" type="ORF">GM661_12320</name>
</gene>
<dbReference type="RefSeq" id="WP_230867098.1">
    <property type="nucleotide sequence ID" value="NZ_CP046640.1"/>
</dbReference>
<dbReference type="Gene3D" id="3.40.50.2300">
    <property type="match status" value="2"/>
</dbReference>
<dbReference type="Pfam" id="PF00356">
    <property type="entry name" value="LacI"/>
    <property type="match status" value="1"/>
</dbReference>
<dbReference type="PANTHER" id="PTHR30146:SF109">
    <property type="entry name" value="HTH-TYPE TRANSCRIPTIONAL REGULATOR GALS"/>
    <property type="match status" value="1"/>
</dbReference>
<dbReference type="InterPro" id="IPR010982">
    <property type="entry name" value="Lambda_DNA-bd_dom_sf"/>
</dbReference>
<name>A0A8A7KA68_9FIRM</name>
<dbReference type="GO" id="GO:0003700">
    <property type="term" value="F:DNA-binding transcription factor activity"/>
    <property type="evidence" value="ECO:0007669"/>
    <property type="project" value="TreeGrafter"/>
</dbReference>
<dbReference type="PANTHER" id="PTHR30146">
    <property type="entry name" value="LACI-RELATED TRANSCRIPTIONAL REPRESSOR"/>
    <property type="match status" value="1"/>
</dbReference>
<keyword evidence="3" id="KW-0804">Transcription</keyword>
<dbReference type="EMBL" id="CP046640">
    <property type="protein sequence ID" value="QTL98693.1"/>
    <property type="molecule type" value="Genomic_DNA"/>
</dbReference>
<dbReference type="Proteomes" id="UP000665020">
    <property type="component" value="Chromosome"/>
</dbReference>
<dbReference type="Gene3D" id="1.10.260.40">
    <property type="entry name" value="lambda repressor-like DNA-binding domains"/>
    <property type="match status" value="1"/>
</dbReference>
<accession>A0A8A7KA68</accession>
<dbReference type="SUPFAM" id="SSF53822">
    <property type="entry name" value="Periplasmic binding protein-like I"/>
    <property type="match status" value="1"/>
</dbReference>
<reference evidence="5" key="1">
    <citation type="submission" date="2019-12" db="EMBL/GenBank/DDBJ databases">
        <authorList>
            <person name="zhang j."/>
            <person name="sun C.M."/>
        </authorList>
    </citation>
    <scope>NUCLEOTIDE SEQUENCE</scope>
    <source>
        <strain evidence="5">NS-1</strain>
    </source>
</reference>
<dbReference type="KEGG" id="ifn:GM661_12320"/>
<evidence type="ECO:0000313" key="5">
    <source>
        <dbReference type="EMBL" id="QTL98693.1"/>
    </source>
</evidence>